<reference evidence="1" key="2">
    <citation type="submission" date="2022-01" db="EMBL/GenBank/DDBJ databases">
        <authorList>
            <person name="Yamashiro T."/>
            <person name="Shiraishi A."/>
            <person name="Satake H."/>
            <person name="Nakayama K."/>
        </authorList>
    </citation>
    <scope>NUCLEOTIDE SEQUENCE</scope>
</reference>
<protein>
    <submittedName>
        <fullName evidence="1">Uncharacterized protein</fullName>
    </submittedName>
</protein>
<sequence length="162" mass="17905">MVPKAVLMKTGLKTVNNARPVNTVRSVNTTRPFSTAKAFNTIRPSYIAHPKSTVLCARPRTHFQNQAQLTVQRPFYKRTALTKRSNNKNINTGRQTINTGRQTINTVRARGFNASNSQQNDKGCSRYMSGNIAHLSYFKYFDGGYVTFGGGANGGKITGKDV</sequence>
<name>A0ABQ4YS78_9ASTR</name>
<dbReference type="EMBL" id="BQNB010010665">
    <property type="protein sequence ID" value="GJS80375.1"/>
    <property type="molecule type" value="Genomic_DNA"/>
</dbReference>
<gene>
    <name evidence="1" type="ORF">Tco_0730256</name>
</gene>
<evidence type="ECO:0000313" key="2">
    <source>
        <dbReference type="Proteomes" id="UP001151760"/>
    </source>
</evidence>
<dbReference type="Proteomes" id="UP001151760">
    <property type="component" value="Unassembled WGS sequence"/>
</dbReference>
<keyword evidence="2" id="KW-1185">Reference proteome</keyword>
<organism evidence="1 2">
    <name type="scientific">Tanacetum coccineum</name>
    <dbReference type="NCBI Taxonomy" id="301880"/>
    <lineage>
        <taxon>Eukaryota</taxon>
        <taxon>Viridiplantae</taxon>
        <taxon>Streptophyta</taxon>
        <taxon>Embryophyta</taxon>
        <taxon>Tracheophyta</taxon>
        <taxon>Spermatophyta</taxon>
        <taxon>Magnoliopsida</taxon>
        <taxon>eudicotyledons</taxon>
        <taxon>Gunneridae</taxon>
        <taxon>Pentapetalae</taxon>
        <taxon>asterids</taxon>
        <taxon>campanulids</taxon>
        <taxon>Asterales</taxon>
        <taxon>Asteraceae</taxon>
        <taxon>Asteroideae</taxon>
        <taxon>Anthemideae</taxon>
        <taxon>Anthemidinae</taxon>
        <taxon>Tanacetum</taxon>
    </lineage>
</organism>
<evidence type="ECO:0000313" key="1">
    <source>
        <dbReference type="EMBL" id="GJS80375.1"/>
    </source>
</evidence>
<accession>A0ABQ4YS78</accession>
<comment type="caution">
    <text evidence="1">The sequence shown here is derived from an EMBL/GenBank/DDBJ whole genome shotgun (WGS) entry which is preliminary data.</text>
</comment>
<proteinExistence type="predicted"/>
<reference evidence="1" key="1">
    <citation type="journal article" date="2022" name="Int. J. Mol. Sci.">
        <title>Draft Genome of Tanacetum Coccineum: Genomic Comparison of Closely Related Tanacetum-Family Plants.</title>
        <authorList>
            <person name="Yamashiro T."/>
            <person name="Shiraishi A."/>
            <person name="Nakayama K."/>
            <person name="Satake H."/>
        </authorList>
    </citation>
    <scope>NUCLEOTIDE SEQUENCE</scope>
</reference>